<evidence type="ECO:0000313" key="3">
    <source>
        <dbReference type="Proteomes" id="UP000688947"/>
    </source>
</evidence>
<dbReference type="Pfam" id="PF20209">
    <property type="entry name" value="DUF6570"/>
    <property type="match status" value="1"/>
</dbReference>
<dbReference type="AlphaFoldDB" id="A0A8T1UT13"/>
<organism evidence="2 3">
    <name type="scientific">Phytophthora cactorum</name>
    <dbReference type="NCBI Taxonomy" id="29920"/>
    <lineage>
        <taxon>Eukaryota</taxon>
        <taxon>Sar</taxon>
        <taxon>Stramenopiles</taxon>
        <taxon>Oomycota</taxon>
        <taxon>Peronosporomycetes</taxon>
        <taxon>Peronosporales</taxon>
        <taxon>Peronosporaceae</taxon>
        <taxon>Phytophthora</taxon>
    </lineage>
</organism>
<dbReference type="EMBL" id="JAENGZ010000096">
    <property type="protein sequence ID" value="KAG6969454.1"/>
    <property type="molecule type" value="Genomic_DNA"/>
</dbReference>
<dbReference type="InterPro" id="IPR046700">
    <property type="entry name" value="DUF6570"/>
</dbReference>
<dbReference type="Proteomes" id="UP000688947">
    <property type="component" value="Unassembled WGS sequence"/>
</dbReference>
<comment type="caution">
    <text evidence="2">The sequence shown here is derived from an EMBL/GenBank/DDBJ whole genome shotgun (WGS) entry which is preliminary data.</text>
</comment>
<proteinExistence type="predicted"/>
<name>A0A8T1UT13_9STRA</name>
<gene>
    <name evidence="2" type="ORF">JG687_00003206</name>
</gene>
<dbReference type="OrthoDB" id="128561at2759"/>
<reference evidence="2" key="1">
    <citation type="submission" date="2021-01" db="EMBL/GenBank/DDBJ databases">
        <title>Phytophthora aleatoria, a newly-described species from Pinus radiata is distinct from Phytophthora cactorum isolates based on comparative genomics.</title>
        <authorList>
            <person name="Mcdougal R."/>
            <person name="Panda P."/>
            <person name="Williams N."/>
            <person name="Studholme D.J."/>
        </authorList>
    </citation>
    <scope>NUCLEOTIDE SEQUENCE</scope>
    <source>
        <strain evidence="2">NZFS 3830</strain>
    </source>
</reference>
<protein>
    <recommendedName>
        <fullName evidence="1">DUF6570 domain-containing protein</fullName>
    </recommendedName>
</protein>
<accession>A0A8T1UT13</accession>
<evidence type="ECO:0000259" key="1">
    <source>
        <dbReference type="Pfam" id="PF20209"/>
    </source>
</evidence>
<sequence>MGALPDNLKGLTIPERLTTQVSTVAATTRVMRGGRHRCIRWHCLAFDCTPGPPLLLLPRSLEDVTSYRIVMAGYFTEGQVRKVRKMHRNRNGIVRGVFSFYKTHNNLYDNVMLSTCTRGCPRLCGAAGVSAPAHGAASKRGKLCFSCLTR</sequence>
<evidence type="ECO:0000313" key="2">
    <source>
        <dbReference type="EMBL" id="KAG6969454.1"/>
    </source>
</evidence>
<feature type="domain" description="DUF6570" evidence="1">
    <location>
        <begin position="2"/>
        <end position="114"/>
    </location>
</feature>